<name>A0A183C5R5_GLOPA</name>
<dbReference type="AlphaFoldDB" id="A0A183C5R5"/>
<dbReference type="Pfam" id="PF13920">
    <property type="entry name" value="zf-C3HC4_3"/>
    <property type="match status" value="1"/>
</dbReference>
<accession>A0A183C5R5</accession>
<evidence type="ECO:0000313" key="2">
    <source>
        <dbReference type="WBParaSite" id="GPLIN_000821000"/>
    </source>
</evidence>
<keyword evidence="1" id="KW-1185">Reference proteome</keyword>
<dbReference type="WBParaSite" id="GPLIN_000821000">
    <property type="protein sequence ID" value="GPLIN_000821000"/>
    <property type="gene ID" value="GPLIN_000821000"/>
</dbReference>
<evidence type="ECO:0000313" key="1">
    <source>
        <dbReference type="Proteomes" id="UP000050741"/>
    </source>
</evidence>
<dbReference type="Proteomes" id="UP000050741">
    <property type="component" value="Unassembled WGS sequence"/>
</dbReference>
<protein>
    <submittedName>
        <fullName evidence="2">RING-type domain-containing protein</fullName>
    </submittedName>
</protein>
<dbReference type="InterPro" id="IPR013083">
    <property type="entry name" value="Znf_RING/FYVE/PHD"/>
</dbReference>
<dbReference type="Gene3D" id="3.30.40.10">
    <property type="entry name" value="Zinc/RING finger domain, C3HC4 (zinc finger)"/>
    <property type="match status" value="1"/>
</dbReference>
<reference evidence="1" key="1">
    <citation type="submission" date="2014-05" db="EMBL/GenBank/DDBJ databases">
        <title>The genome and life-stage specific transcriptomes of Globodera pallida elucidate key aspects of plant parasitism by a cyst nematode.</title>
        <authorList>
            <person name="Cotton J.A."/>
            <person name="Lilley C.J."/>
            <person name="Jones L.M."/>
            <person name="Kikuchi T."/>
            <person name="Reid A.J."/>
            <person name="Thorpe P."/>
            <person name="Tsai I.J."/>
            <person name="Beasley H."/>
            <person name="Blok V."/>
            <person name="Cock P.J.A."/>
            <person name="Van den Akker S.E."/>
            <person name="Holroyd N."/>
            <person name="Hunt M."/>
            <person name="Mantelin S."/>
            <person name="Naghra H."/>
            <person name="Pain A."/>
            <person name="Palomares-Rius J.E."/>
            <person name="Zarowiecki M."/>
            <person name="Berriman M."/>
            <person name="Jones J.T."/>
            <person name="Urwin P.E."/>
        </authorList>
    </citation>
    <scope>NUCLEOTIDE SEQUENCE [LARGE SCALE GENOMIC DNA]</scope>
    <source>
        <strain evidence="1">Lindley</strain>
    </source>
</reference>
<organism evidence="1 2">
    <name type="scientific">Globodera pallida</name>
    <name type="common">Potato cyst nematode worm</name>
    <name type="synonym">Heterodera pallida</name>
    <dbReference type="NCBI Taxonomy" id="36090"/>
    <lineage>
        <taxon>Eukaryota</taxon>
        <taxon>Metazoa</taxon>
        <taxon>Ecdysozoa</taxon>
        <taxon>Nematoda</taxon>
        <taxon>Chromadorea</taxon>
        <taxon>Rhabditida</taxon>
        <taxon>Tylenchina</taxon>
        <taxon>Tylenchomorpha</taxon>
        <taxon>Tylenchoidea</taxon>
        <taxon>Heteroderidae</taxon>
        <taxon>Heteroderinae</taxon>
        <taxon>Globodera</taxon>
    </lineage>
</organism>
<proteinExistence type="predicted"/>
<reference evidence="2" key="2">
    <citation type="submission" date="2016-06" db="UniProtKB">
        <authorList>
            <consortium name="WormBaseParasite"/>
        </authorList>
    </citation>
    <scope>IDENTIFICATION</scope>
</reference>
<sequence>MDGSYIFFAVASFRHALNQAKNKQQLGSSLDQRDAIVLGIYSNVFAKAKKDNILLERLRAFFDAQFFALIDEFCQNKTFLKEQLATAINDIESFCPEWPKLHKTLSSQRPIAEVLNRVDSSLNSSNRCMICLTKNRQVVYTPCNHLNTCDECWVKKLHHQVLHIIALLVSQRSLNVCSFPATILFVHNVLRMLMLLPTVRHGNVQCVRVV</sequence>